<feature type="region of interest" description="Disordered" evidence="1">
    <location>
        <begin position="1"/>
        <end position="207"/>
    </location>
</feature>
<dbReference type="VEuPathDB" id="FungiDB:CJI96_0004112"/>
<feature type="compositionally biased region" description="Basic and acidic residues" evidence="1">
    <location>
        <begin position="134"/>
        <end position="149"/>
    </location>
</feature>
<evidence type="ECO:0000313" key="2">
    <source>
        <dbReference type="EMBL" id="KND99472.1"/>
    </source>
</evidence>
<feature type="compositionally biased region" description="Polar residues" evidence="1">
    <location>
        <begin position="168"/>
        <end position="179"/>
    </location>
</feature>
<feature type="compositionally biased region" description="Low complexity" evidence="1">
    <location>
        <begin position="98"/>
        <end position="111"/>
    </location>
</feature>
<dbReference type="Proteomes" id="UP000037122">
    <property type="component" value="Unassembled WGS sequence"/>
</dbReference>
<dbReference type="VEuPathDB" id="FungiDB:B9J08_005325"/>
<evidence type="ECO:0000256" key="1">
    <source>
        <dbReference type="SAM" id="MobiDB-lite"/>
    </source>
</evidence>
<organism evidence="2 3">
    <name type="scientific">Candidozyma auris</name>
    <name type="common">Yeast</name>
    <name type="synonym">Candida auris</name>
    <dbReference type="NCBI Taxonomy" id="498019"/>
    <lineage>
        <taxon>Eukaryota</taxon>
        <taxon>Fungi</taxon>
        <taxon>Dikarya</taxon>
        <taxon>Ascomycota</taxon>
        <taxon>Saccharomycotina</taxon>
        <taxon>Pichiomycetes</taxon>
        <taxon>Metschnikowiaceae</taxon>
        <taxon>Candidozyma</taxon>
    </lineage>
</organism>
<feature type="region of interest" description="Disordered" evidence="1">
    <location>
        <begin position="564"/>
        <end position="635"/>
    </location>
</feature>
<gene>
    <name evidence="2" type="ORF">QG37_03609</name>
</gene>
<dbReference type="VEuPathDB" id="FungiDB:QG37_03609"/>
<dbReference type="VEuPathDB" id="FungiDB:CJI97_005408"/>
<dbReference type="PANTHER" id="PTHR37287:SF1">
    <property type="entry name" value="INO EIGHTY SUBUNIT 1"/>
    <property type="match status" value="1"/>
</dbReference>
<dbReference type="AlphaFoldDB" id="A0A0L0NZ91"/>
<protein>
    <recommendedName>
        <fullName evidence="4">Ino eighty subunit 1</fullName>
    </recommendedName>
</protein>
<dbReference type="InterPro" id="IPR038014">
    <property type="entry name" value="Ies1"/>
</dbReference>
<sequence length="861" mass="97387">MNYDPIHDTYTAPSQNELATSVPMESKPTDEAVKQDPGPGNNDNLASQGSSRQQNTATVPQTLPILDPEPKDPQTPQKAADATSEPVLHRPPPPPAPQIHHASAPISHAAAVMHGPNSSFKPFSIDNLVGGSEPLREEEPEKEEPRVLQEHSQPTPQQSDTSVHHTPLNAQLASPSAPNISPKPPQEHVNQRNNQDNPGLPAFSSLPPDFRDISRGYKYLKKADGEPFWRKDIQYDFLDELFSDETRCFTNYFSFCEVTNAANQDKLTFAELYVRTLAESNKLSKILRERLIKEKEMGIAVSKVCLLVNAGRMNTTVNFVPDMRSALRTYHLVPSLQLSSSGETIPLQDTPRLKTILKAVSDEQKHYLTLLDLFKHRNELKPNTNVIKLVFLMSTFFQNIPFHYDDSYEHDSFLEKFRFIKASPGPQNKFMEFFLNDEIHPKCRARRFLWLMYTYLETNFTPEDVAENPFNPHVIPPVETIPENEMHKYDVDSETEIEYAVQMYHTRLMHLSAEGLNPLPKKGNKSRRERLKIMSQINDLNGQPHTEDHDDLVNYDDSSVAHRHDEKNHSFGIDPSIEASSAPGATVPPTVPVAPVAAVDASSVSSGSQGTDKSGHEKVHKRKRPAPSVGSLVEDTRKPVLDEESQRLTTPEFPIEGLKRLLELYATSTDDHLVKPLSKDGPLSSQRRKQVAKNLKPVVEEVSKIIPRKFEATKDTLLRWLRDYFEYRKSVGSGLVGIEWEDIRSDIANGIEAYLYQQLGKHLLMKKFERLGEEDELDELKREDFGIHGIKGDIAPVDIGAIEKVGAGYEPKRDYNKINERTVFELEMLELLGEAVTKRRAKRPRFSRISFNLENASVSFR</sequence>
<name>A0A0L0NZ91_CANAR</name>
<dbReference type="VEuPathDB" id="FungiDB:CJJ09_004032"/>
<feature type="compositionally biased region" description="Polar residues" evidence="1">
    <location>
        <begin position="150"/>
        <end position="161"/>
    </location>
</feature>
<evidence type="ECO:0000313" key="3">
    <source>
        <dbReference type="Proteomes" id="UP000037122"/>
    </source>
</evidence>
<feature type="compositionally biased region" description="Polar residues" evidence="1">
    <location>
        <begin position="41"/>
        <end position="61"/>
    </location>
</feature>
<proteinExistence type="predicted"/>
<dbReference type="VEuPathDB" id="FungiDB:CJJ07_004479"/>
<dbReference type="PANTHER" id="PTHR37287">
    <property type="entry name" value="INO EIGHTY SUBUNIT 1"/>
    <property type="match status" value="1"/>
</dbReference>
<dbReference type="EMBL" id="LGST01000023">
    <property type="protein sequence ID" value="KND99472.1"/>
    <property type="molecule type" value="Genomic_DNA"/>
</dbReference>
<feature type="compositionally biased region" description="Low complexity" evidence="1">
    <location>
        <begin position="581"/>
        <end position="608"/>
    </location>
</feature>
<accession>A0A0L0NZ91</accession>
<dbReference type="GO" id="GO:0031011">
    <property type="term" value="C:Ino80 complex"/>
    <property type="evidence" value="ECO:0007669"/>
    <property type="project" value="InterPro"/>
</dbReference>
<reference evidence="3" key="1">
    <citation type="journal article" date="2015" name="BMC Genomics">
        <title>Draft genome of a commonly misdiagnosed multidrug resistant pathogen Candida auris.</title>
        <authorList>
            <person name="Chatterjee S."/>
            <person name="Alampalli S.V."/>
            <person name="Nageshan R.K."/>
            <person name="Chettiar S.T."/>
            <person name="Joshi S."/>
            <person name="Tatu U.S."/>
        </authorList>
    </citation>
    <scope>NUCLEOTIDE SEQUENCE [LARGE SCALE GENOMIC DNA]</scope>
    <source>
        <strain evidence="3">6684</strain>
    </source>
</reference>
<evidence type="ECO:0008006" key="4">
    <source>
        <dbReference type="Google" id="ProtNLM"/>
    </source>
</evidence>
<comment type="caution">
    <text evidence="2">The sequence shown here is derived from an EMBL/GenBank/DDBJ whole genome shotgun (WGS) entry which is preliminary data.</text>
</comment>